<reference evidence="8" key="1">
    <citation type="journal article" date="2023" name="Mol. Biol. Evol.">
        <title>Third-Generation Sequencing Reveals the Adaptive Role of the Epigenome in Three Deep-Sea Polychaetes.</title>
        <authorList>
            <person name="Perez M."/>
            <person name="Aroh O."/>
            <person name="Sun Y."/>
            <person name="Lan Y."/>
            <person name="Juniper S.K."/>
            <person name="Young C.R."/>
            <person name="Angers B."/>
            <person name="Qian P.Y."/>
        </authorList>
    </citation>
    <scope>NUCLEOTIDE SEQUENCE</scope>
    <source>
        <strain evidence="8">P08H-3</strain>
    </source>
</reference>
<evidence type="ECO:0000256" key="3">
    <source>
        <dbReference type="ARBA" id="ARBA00022771"/>
    </source>
</evidence>
<feature type="compositionally biased region" description="Basic residues" evidence="6">
    <location>
        <begin position="1726"/>
        <end position="1742"/>
    </location>
</feature>
<dbReference type="GO" id="GO:0005634">
    <property type="term" value="C:nucleus"/>
    <property type="evidence" value="ECO:0007669"/>
    <property type="project" value="TreeGrafter"/>
</dbReference>
<organism evidence="8 9">
    <name type="scientific">Paralvinella palmiformis</name>
    <dbReference type="NCBI Taxonomy" id="53620"/>
    <lineage>
        <taxon>Eukaryota</taxon>
        <taxon>Metazoa</taxon>
        <taxon>Spiralia</taxon>
        <taxon>Lophotrochozoa</taxon>
        <taxon>Annelida</taxon>
        <taxon>Polychaeta</taxon>
        <taxon>Sedentaria</taxon>
        <taxon>Canalipalpata</taxon>
        <taxon>Terebellida</taxon>
        <taxon>Terebelliformia</taxon>
        <taxon>Alvinellidae</taxon>
        <taxon>Paralvinella</taxon>
    </lineage>
</organism>
<dbReference type="PANTHER" id="PTHR24403">
    <property type="entry name" value="ZINC FINGER PROTEIN"/>
    <property type="match status" value="1"/>
</dbReference>
<feature type="domain" description="C2H2-type" evidence="7">
    <location>
        <begin position="1080"/>
        <end position="1107"/>
    </location>
</feature>
<dbReference type="Gene3D" id="3.30.160.60">
    <property type="entry name" value="Classic Zinc Finger"/>
    <property type="match status" value="9"/>
</dbReference>
<evidence type="ECO:0000313" key="9">
    <source>
        <dbReference type="Proteomes" id="UP001208570"/>
    </source>
</evidence>
<dbReference type="SUPFAM" id="SSF57667">
    <property type="entry name" value="beta-beta-alpha zinc fingers"/>
    <property type="match status" value="5"/>
</dbReference>
<feature type="compositionally biased region" description="Polar residues" evidence="6">
    <location>
        <begin position="1245"/>
        <end position="1267"/>
    </location>
</feature>
<feature type="compositionally biased region" description="Acidic residues" evidence="6">
    <location>
        <begin position="1555"/>
        <end position="1577"/>
    </location>
</feature>
<dbReference type="InterPro" id="IPR050688">
    <property type="entry name" value="Zinc_finger/UBP_domain"/>
</dbReference>
<comment type="caution">
    <text evidence="8">The sequence shown here is derived from an EMBL/GenBank/DDBJ whole genome shotgun (WGS) entry which is preliminary data.</text>
</comment>
<feature type="domain" description="C2H2-type" evidence="7">
    <location>
        <begin position="1189"/>
        <end position="1216"/>
    </location>
</feature>
<accession>A0AAD9IYM4</accession>
<feature type="region of interest" description="Disordered" evidence="6">
    <location>
        <begin position="291"/>
        <end position="319"/>
    </location>
</feature>
<dbReference type="GO" id="GO:0045944">
    <property type="term" value="P:positive regulation of transcription by RNA polymerase II"/>
    <property type="evidence" value="ECO:0007669"/>
    <property type="project" value="TreeGrafter"/>
</dbReference>
<dbReference type="PANTHER" id="PTHR24403:SF105">
    <property type="entry name" value="ZINC FINGER PROTEIN 2-LIKE ISOFORM X1"/>
    <property type="match status" value="1"/>
</dbReference>
<feature type="domain" description="C2H2-type" evidence="7">
    <location>
        <begin position="345"/>
        <end position="373"/>
    </location>
</feature>
<feature type="domain" description="C2H2-type" evidence="7">
    <location>
        <begin position="1374"/>
        <end position="1402"/>
    </location>
</feature>
<evidence type="ECO:0000256" key="4">
    <source>
        <dbReference type="ARBA" id="ARBA00022833"/>
    </source>
</evidence>
<feature type="compositionally biased region" description="Basic and acidic residues" evidence="6">
    <location>
        <begin position="1146"/>
        <end position="1157"/>
    </location>
</feature>
<sequence length="1803" mass="202841">MPQEVEKQMKTDDTRLCGFTASYLRARYGVISMEDPLATQNDDGTNVDYQPTQERYHSFRVRTCKRCKYSTTSAKEFLHHQVAEHTDSETHPCDKCDFETTSYLDLIGHKRIEHGRSATSTQGTKFIMENPSGMINEANNNEKIVAQDKLPSPMLTSGEYRVNHHSERTGGSSPEGADDAIEVFECGLCSFATTKASDLKAHQIKHRISQAKLIDSLYADRKPSHHGEQSSAGSSEYEIMQRSYLNSQNGMRAAELKHDDTEDSRLIIDESIPKTIVVNSHMSHIARPKAVYSTPTSGVPHRAKPGPKPGTTGSAVRPRTGCAPVREAVDPAKYITIQEPDGIKYACSKCGNIYKWRKSLNKHWKEKHDGEIPDPRPNLTALNIPRLGKGYVTGLPNGKGNIISFIGTQQPQQRGGRAFQPKMPGTSGPTLMSGGDVSLNSSEIRKVLKRPTMADVSGSPKGMESPHGGMTKPNSVMRYASRLQDGGIAVRPNKIACLSEDRSLPHYMPSATLSYGKYRPATVTDKPATPPRNQVRESTPIDLSRQQLSYSGTESSPLTSAEDILDLSKKPSSSIAPVHRVIDIDLDQLPPQDEPLDFSLKPNPSKDAEKTEKESFGFVPEEVKSLSLQCPSCAYSADSMQDYDAHMELHLRKQHYKCAECQDVFAAMEMLNDHFLHTHTDVIQQQIACIGKDGIYKQAKTPESTQLYKYLTMDSQNQLLSCMVCGAIFQWQWTLAKHFEQHHQLVPNPYKKKSSSTAASSAGASVSPPGSGDEASVDLKPNDEAAGIQCSQCSYTAASSSELAKHQLKHSISRQYVCSICSYITRWKDQLLDHYKQEHPTSNVDINQLHTVSDPAPDSDTDLNALDSKPYIDLTDKDTAIVFPQAPEDTDLSCSPNRENKRRRGDDSSSSSSNTELLLPFKCMVCEYRARWPSEITQHMKNHSDQKPYLCPRCSYRSKWKWDVVKHLKRCGGGTVNDVIDTTKTTRSHNVQALLSDPATSTQNTGMSLTQQRELLSNGPPNVTVLPSSQKDGASIGDACEMTGYCDLMNKSPTSDTSTVQNDDTGSMSPTSESNNQSYHVCLHCPFVGNSPAELKRHCRVHSDEKPFICKTCGYCSKWKCDLKKHLRTYKHTSAVPLTYGGHGRKPSDWNELKGLEGDENTDQDSNDGEMQNEADDECSQKAEQPPLYKCNNCQYVTYKKNFMESHMKIHRNSSSQNQAAKLKCKQCDFEASDLPSFLQHKLSHSQGSETSQTTPSECGSVESSPSTRHRRKASKQHHIRRSDTAMDVEDNQSRSAEFDNEEQKDPLSSSMPVDFSQKTLPIVTVNPIVQDPKLTKQGLMKASTYKCVHCPYITDNRNNYEKHIKFHNTQNKYVCEWCNWSIDRLNLLYRHAQTVHPNELAHQEKETFYGKVRKRKSSDSLSKDDGDESDVRCDGDDMPEEDTLSHPMSWSRRQDMSNIERRRLEARLESTGTEEDLPPELRCKRRRRLKTCAKCGYITDNVTTLQRHMAKHGSKGKFTCDYCDYSVDRQHIVDYHIKIVHQTGMKQTDFELDGHDDEPGEDSFGEEHDELGEMDDSDLMHDDDECRVKTDDDADEKNEEVVWEITKIKGHEMKVQRSGRKTTYHCLKCPFYTCNITNAANHIKQHGLGKKYTCELCDYSLDQLRHVMHHMKKVHGHGADLSFSDNNDDGDDMFNDSSITDKLADEADKQSGLPYAEKLKSKSISTRRSKKAHISAGVKRRSQRRYPCQRCQFVARGSVALRKHMKHHRRFGAKMQCNACHYTASAPRLLQLHMKGHQDHAD</sequence>
<name>A0AAD9IYM4_9ANNE</name>
<dbReference type="EMBL" id="JAODUP010000857">
    <property type="protein sequence ID" value="KAK2143279.1"/>
    <property type="molecule type" value="Genomic_DNA"/>
</dbReference>
<feature type="region of interest" description="Disordered" evidence="6">
    <location>
        <begin position="451"/>
        <end position="471"/>
    </location>
</feature>
<feature type="compositionally biased region" description="Basic residues" evidence="6">
    <location>
        <begin position="1268"/>
        <end position="1281"/>
    </location>
</feature>
<feature type="compositionally biased region" description="Basic and acidic residues" evidence="6">
    <location>
        <begin position="1418"/>
        <end position="1436"/>
    </location>
</feature>
<dbReference type="Proteomes" id="UP001208570">
    <property type="component" value="Unassembled WGS sequence"/>
</dbReference>
<feature type="region of interest" description="Disordered" evidence="6">
    <location>
        <begin position="1242"/>
        <end position="1314"/>
    </location>
</feature>
<dbReference type="PROSITE" id="PS00028">
    <property type="entry name" value="ZINC_FINGER_C2H2_1"/>
    <property type="match status" value="6"/>
</dbReference>
<feature type="compositionally biased region" description="Low complexity" evidence="6">
    <location>
        <begin position="755"/>
        <end position="772"/>
    </location>
</feature>
<feature type="region of interest" description="Disordered" evidence="6">
    <location>
        <begin position="1053"/>
        <end position="1073"/>
    </location>
</feature>
<dbReference type="GO" id="GO:0008270">
    <property type="term" value="F:zinc ion binding"/>
    <property type="evidence" value="ECO:0007669"/>
    <property type="project" value="UniProtKB-KW"/>
</dbReference>
<evidence type="ECO:0000256" key="5">
    <source>
        <dbReference type="PROSITE-ProRule" id="PRU00042"/>
    </source>
</evidence>
<feature type="region of interest" description="Disordered" evidence="6">
    <location>
        <begin position="750"/>
        <end position="779"/>
    </location>
</feature>
<feature type="domain" description="C2H2-type" evidence="7">
    <location>
        <begin position="656"/>
        <end position="680"/>
    </location>
</feature>
<dbReference type="PROSITE" id="PS50157">
    <property type="entry name" value="ZINC_FINGER_C2H2_2"/>
    <property type="match status" value="8"/>
</dbReference>
<feature type="region of interest" description="Disordered" evidence="6">
    <location>
        <begin position="1553"/>
        <end position="1577"/>
    </location>
</feature>
<feature type="region of interest" description="Disordered" evidence="6">
    <location>
        <begin position="518"/>
        <end position="559"/>
    </location>
</feature>
<dbReference type="SMART" id="SM00355">
    <property type="entry name" value="ZnF_C2H2"/>
    <property type="match status" value="23"/>
</dbReference>
<evidence type="ECO:0000256" key="1">
    <source>
        <dbReference type="ARBA" id="ARBA00022723"/>
    </source>
</evidence>
<keyword evidence="1" id="KW-0479">Metal-binding</keyword>
<feature type="domain" description="C2H2-type" evidence="7">
    <location>
        <begin position="1108"/>
        <end position="1137"/>
    </location>
</feature>
<feature type="domain" description="C2H2-type" evidence="7">
    <location>
        <begin position="921"/>
        <end position="948"/>
    </location>
</feature>
<feature type="compositionally biased region" description="Polar residues" evidence="6">
    <location>
        <begin position="544"/>
        <end position="559"/>
    </location>
</feature>
<keyword evidence="4" id="KW-0862">Zinc</keyword>
<feature type="compositionally biased region" description="Basic and acidic residues" evidence="6">
    <location>
        <begin position="604"/>
        <end position="613"/>
    </location>
</feature>
<evidence type="ECO:0000256" key="2">
    <source>
        <dbReference type="ARBA" id="ARBA00022737"/>
    </source>
</evidence>
<protein>
    <recommendedName>
        <fullName evidence="7">C2H2-type domain-containing protein</fullName>
    </recommendedName>
</protein>
<dbReference type="InterPro" id="IPR013087">
    <property type="entry name" value="Znf_C2H2_type"/>
</dbReference>
<feature type="domain" description="C2H2-type" evidence="7">
    <location>
        <begin position="788"/>
        <end position="815"/>
    </location>
</feature>
<proteinExistence type="predicted"/>
<feature type="region of interest" description="Disordered" evidence="6">
    <location>
        <begin position="586"/>
        <end position="613"/>
    </location>
</feature>
<evidence type="ECO:0000313" key="8">
    <source>
        <dbReference type="EMBL" id="KAK2143279.1"/>
    </source>
</evidence>
<keyword evidence="2" id="KW-0677">Repeat</keyword>
<feature type="region of interest" description="Disordered" evidence="6">
    <location>
        <begin position="1715"/>
        <end position="1742"/>
    </location>
</feature>
<feature type="region of interest" description="Disordered" evidence="6">
    <location>
        <begin position="1412"/>
        <end position="1458"/>
    </location>
</feature>
<evidence type="ECO:0000256" key="6">
    <source>
        <dbReference type="SAM" id="MobiDB-lite"/>
    </source>
</evidence>
<dbReference type="InterPro" id="IPR036236">
    <property type="entry name" value="Znf_C2H2_sf"/>
</dbReference>
<feature type="region of interest" description="Disordered" evidence="6">
    <location>
        <begin position="1141"/>
        <end position="1181"/>
    </location>
</feature>
<feature type="region of interest" description="Disordered" evidence="6">
    <location>
        <begin position="887"/>
        <end position="914"/>
    </location>
</feature>
<gene>
    <name evidence="8" type="ORF">LSH36_857g00081</name>
</gene>
<keyword evidence="3 5" id="KW-0863">Zinc-finger</keyword>
<evidence type="ECO:0000259" key="7">
    <source>
        <dbReference type="PROSITE" id="PS50157"/>
    </source>
</evidence>
<keyword evidence="9" id="KW-1185">Reference proteome</keyword>
<feature type="compositionally biased region" description="Acidic residues" evidence="6">
    <location>
        <begin position="1158"/>
        <end position="1178"/>
    </location>
</feature>